<evidence type="ECO:0000313" key="1">
    <source>
        <dbReference type="EMBL" id="ADB53087.1"/>
    </source>
</evidence>
<dbReference type="AlphaFoldDB" id="D3F9Z2"/>
<reference evidence="2" key="2">
    <citation type="submission" date="2010-01" db="EMBL/GenBank/DDBJ databases">
        <title>The complete genome of Conexibacter woesei DSM 14684.</title>
        <authorList>
            <consortium name="US DOE Joint Genome Institute (JGI-PGF)"/>
            <person name="Lucas S."/>
            <person name="Copeland A."/>
            <person name="Lapidus A."/>
            <person name="Glavina del Rio T."/>
            <person name="Dalin E."/>
            <person name="Tice H."/>
            <person name="Bruce D."/>
            <person name="Goodwin L."/>
            <person name="Pitluck S."/>
            <person name="Kyrpides N."/>
            <person name="Mavromatis K."/>
            <person name="Ivanova N."/>
            <person name="Mikhailova N."/>
            <person name="Chertkov O."/>
            <person name="Brettin T."/>
            <person name="Detter J.C."/>
            <person name="Han C."/>
            <person name="Larimer F."/>
            <person name="Land M."/>
            <person name="Hauser L."/>
            <person name="Markowitz V."/>
            <person name="Cheng J.-F."/>
            <person name="Hugenholtz P."/>
            <person name="Woyke T."/>
            <person name="Wu D."/>
            <person name="Pukall R."/>
            <person name="Steenblock K."/>
            <person name="Schneider S."/>
            <person name="Klenk H.-P."/>
            <person name="Eisen J.A."/>
        </authorList>
    </citation>
    <scope>NUCLEOTIDE SEQUENCE [LARGE SCALE GENOMIC DNA]</scope>
    <source>
        <strain evidence="2">DSM 14684 / CIP 108061 / JCM 11494 / NBRC 100937 / ID131577</strain>
    </source>
</reference>
<organism evidence="1 2">
    <name type="scientific">Conexibacter woesei (strain DSM 14684 / CCUG 47730 / CIP 108061 / JCM 11494 / NBRC 100937 / ID131577)</name>
    <dbReference type="NCBI Taxonomy" id="469383"/>
    <lineage>
        <taxon>Bacteria</taxon>
        <taxon>Bacillati</taxon>
        <taxon>Actinomycetota</taxon>
        <taxon>Thermoleophilia</taxon>
        <taxon>Solirubrobacterales</taxon>
        <taxon>Conexibacteraceae</taxon>
        <taxon>Conexibacter</taxon>
    </lineage>
</organism>
<protein>
    <submittedName>
        <fullName evidence="1">Uncharacterized protein</fullName>
    </submittedName>
</protein>
<proteinExistence type="predicted"/>
<dbReference type="EMBL" id="CP001854">
    <property type="protein sequence ID" value="ADB53087.1"/>
    <property type="molecule type" value="Genomic_DNA"/>
</dbReference>
<sequence>MAEQSPLSVLNRFNVPLTTALFPPFGIVPVSVPTYRHVPKSVVNSLPVLTVTAPLFIDTVSALFNLAAEMTPLQAAMKLEIVRLAPSAFPVPDAAMLENEHDDAPNADVVEIDPVPELVEYGSGDIEADAGPAVAAADAAAIAATTRPRLRMNI</sequence>
<dbReference type="KEGG" id="cwo:Cwoe_4674"/>
<dbReference type="HOGENOM" id="CLU_1701258_0_0_11"/>
<reference evidence="1 2" key="1">
    <citation type="journal article" date="2010" name="Stand. Genomic Sci.">
        <title>Complete genome sequence of Conexibacter woesei type strain (ID131577).</title>
        <authorList>
            <person name="Pukall R."/>
            <person name="Lapidus A."/>
            <person name="Glavina Del Rio T."/>
            <person name="Copeland A."/>
            <person name="Tice H."/>
            <person name="Cheng J.-F."/>
            <person name="Lucas S."/>
            <person name="Chen F."/>
            <person name="Nolan M."/>
            <person name="Bruce D."/>
            <person name="Goodwin L."/>
            <person name="Pitluck S."/>
            <person name="Mavromatis K."/>
            <person name="Ivanova N."/>
            <person name="Ovchinnikova G."/>
            <person name="Pati A."/>
            <person name="Chen A."/>
            <person name="Palaniappan K."/>
            <person name="Land M."/>
            <person name="Hauser L."/>
            <person name="Chang Y.-J."/>
            <person name="Jeffries C.D."/>
            <person name="Chain P."/>
            <person name="Meincke L."/>
            <person name="Sims D."/>
            <person name="Brettin T."/>
            <person name="Detter J.C."/>
            <person name="Rohde M."/>
            <person name="Goeker M."/>
            <person name="Bristow J."/>
            <person name="Eisen J.A."/>
            <person name="Markowitz V."/>
            <person name="Kyrpides N.C."/>
            <person name="Klenk H.-P."/>
            <person name="Hugenholtz P."/>
        </authorList>
    </citation>
    <scope>NUCLEOTIDE SEQUENCE [LARGE SCALE GENOMIC DNA]</scope>
    <source>
        <strain evidence="2">DSM 14684 / CIP 108061 / JCM 11494 / NBRC 100937 / ID131577</strain>
    </source>
</reference>
<name>D3F9Z2_CONWI</name>
<accession>D3F9Z2</accession>
<dbReference type="Proteomes" id="UP000008229">
    <property type="component" value="Chromosome"/>
</dbReference>
<gene>
    <name evidence="1" type="ordered locus">Cwoe_4674</name>
</gene>
<evidence type="ECO:0000313" key="2">
    <source>
        <dbReference type="Proteomes" id="UP000008229"/>
    </source>
</evidence>
<keyword evidence="2" id="KW-1185">Reference proteome</keyword>